<gene>
    <name evidence="2" type="ORF">LPTSP2_15200</name>
</gene>
<dbReference type="EMBL" id="BFAZ01000008">
    <property type="protein sequence ID" value="GBF42233.1"/>
    <property type="molecule type" value="Genomic_DNA"/>
</dbReference>
<dbReference type="RefSeq" id="WP_135358383.1">
    <property type="nucleotide sequence ID" value="NZ_BFAZ01000008.1"/>
</dbReference>
<evidence type="ECO:0000313" key="3">
    <source>
        <dbReference type="Proteomes" id="UP000245206"/>
    </source>
</evidence>
<sequence length="394" mass="45557">MVSPKNKESVQGEKEDIEKEEETISIEVTHEITNDFVWRGQSFSGDYISRRDNLPYKSISEAYTYVPVARITHTNGFFFELEANIALKGRGDRDSDQRIQSYPGGNEIDINRWTGKFLTNPNDNINFYDPSNAVYSENCNPSLANDPFANPCAINPTQIKTYSERNGLGRTDGLFTTFAYEMETRRFGTFTVGSWWYFKKNRSSKNTWNEYFIWWELPWFKQSLNPTIQSFKQTSANTQAGYSSQYSSFSIGHHFLKEKEVSFEWTTSFGYVWVNNPDSQKSGLNDITSTIKFLWNQYFFSLNHAHRPEIDLYDNDKIYFVNSESNLPLTNLSERDGMTSDPSKTFGIQSDLISGAINQLDTSDLIQVWAKNRLQSQMIPRNLFWVGIGMTQTF</sequence>
<dbReference type="Proteomes" id="UP000245206">
    <property type="component" value="Unassembled WGS sequence"/>
</dbReference>
<reference evidence="3" key="1">
    <citation type="journal article" date="2019" name="Microbiol. Immunol.">
        <title>Molecular and phenotypic characterization of Leptospira johnsonii sp. nov., Leptospira ellinghausenii sp. nov. and Leptospira ryugenii sp. nov. isolated from soil and water in Japan.</title>
        <authorList>
            <person name="Masuzawa T."/>
            <person name="Saito M."/>
            <person name="Nakao R."/>
            <person name="Nikaido Y."/>
            <person name="Matsumoto M."/>
            <person name="Ogawa M."/>
            <person name="Yokoyama M."/>
            <person name="Hidaka Y."/>
            <person name="Tomita J."/>
            <person name="Sakakibara K."/>
            <person name="Suzuki K."/>
            <person name="Yasuda S."/>
            <person name="Sato H."/>
            <person name="Yamaguchi M."/>
            <person name="Yoshida S.I."/>
            <person name="Koizumi N."/>
            <person name="Kawamura Y."/>
        </authorList>
    </citation>
    <scope>NUCLEOTIDE SEQUENCE [LARGE SCALE GENOMIC DNA]</scope>
    <source>
        <strain evidence="3">E18</strain>
    </source>
</reference>
<evidence type="ECO:0000313" key="2">
    <source>
        <dbReference type="EMBL" id="GBF42233.1"/>
    </source>
</evidence>
<feature type="region of interest" description="Disordered" evidence="1">
    <location>
        <begin position="1"/>
        <end position="21"/>
    </location>
</feature>
<name>A0A2P2DC73_9LEPT</name>
<feature type="compositionally biased region" description="Basic and acidic residues" evidence="1">
    <location>
        <begin position="1"/>
        <end position="17"/>
    </location>
</feature>
<protein>
    <submittedName>
        <fullName evidence="2">Uncharacterized protein</fullName>
    </submittedName>
</protein>
<accession>A0A2P2DC73</accession>
<comment type="caution">
    <text evidence="2">The sequence shown here is derived from an EMBL/GenBank/DDBJ whole genome shotgun (WGS) entry which is preliminary data.</text>
</comment>
<evidence type="ECO:0000256" key="1">
    <source>
        <dbReference type="SAM" id="MobiDB-lite"/>
    </source>
</evidence>
<proteinExistence type="predicted"/>
<organism evidence="2 3">
    <name type="scientific">Leptospira ellinghausenii</name>
    <dbReference type="NCBI Taxonomy" id="1917822"/>
    <lineage>
        <taxon>Bacteria</taxon>
        <taxon>Pseudomonadati</taxon>
        <taxon>Spirochaetota</taxon>
        <taxon>Spirochaetia</taxon>
        <taxon>Leptospirales</taxon>
        <taxon>Leptospiraceae</taxon>
        <taxon>Leptospira</taxon>
    </lineage>
</organism>
<dbReference type="OrthoDB" id="323288at2"/>
<keyword evidence="3" id="KW-1185">Reference proteome</keyword>
<dbReference type="AlphaFoldDB" id="A0A2P2DC73"/>